<dbReference type="InterPro" id="IPR050477">
    <property type="entry name" value="GrpII_AminoAcid_Decarb"/>
</dbReference>
<evidence type="ECO:0000256" key="1">
    <source>
        <dbReference type="ARBA" id="ARBA00001933"/>
    </source>
</evidence>
<evidence type="ECO:0000256" key="4">
    <source>
        <dbReference type="ARBA" id="ARBA00038302"/>
    </source>
</evidence>
<reference evidence="7" key="1">
    <citation type="journal article" date="2019" name="Int. J. Syst. Evol. Microbiol.">
        <title>The Global Catalogue of Microorganisms (GCM) 10K type strain sequencing project: providing services to taxonomists for standard genome sequencing and annotation.</title>
        <authorList>
            <consortium name="The Broad Institute Genomics Platform"/>
            <consortium name="The Broad Institute Genome Sequencing Center for Infectious Disease"/>
            <person name="Wu L."/>
            <person name="Ma J."/>
        </authorList>
    </citation>
    <scope>NUCLEOTIDE SEQUENCE [LARGE SCALE GENOMIC DNA]</scope>
    <source>
        <strain evidence="7">JCM 16227</strain>
    </source>
</reference>
<comment type="cofactor">
    <cofactor evidence="1 5">
        <name>pyridoxal 5'-phosphate</name>
        <dbReference type="ChEBI" id="CHEBI:597326"/>
    </cofactor>
</comment>
<protein>
    <submittedName>
        <fullName evidence="6">Aminotransferase class V-fold PLP-dependent enzyme</fullName>
    </submittedName>
</protein>
<dbReference type="PANTHER" id="PTHR42735:SF6">
    <property type="entry name" value="SPHINGOSINE-1-PHOSPHATE LYASE 1"/>
    <property type="match status" value="1"/>
</dbReference>
<evidence type="ECO:0000313" key="6">
    <source>
        <dbReference type="EMBL" id="GAA2387671.1"/>
    </source>
</evidence>
<dbReference type="InterPro" id="IPR015421">
    <property type="entry name" value="PyrdxlP-dep_Trfase_major"/>
</dbReference>
<dbReference type="EMBL" id="BAAARB010000018">
    <property type="protein sequence ID" value="GAA2387671.1"/>
    <property type="molecule type" value="Genomic_DNA"/>
</dbReference>
<comment type="similarity">
    <text evidence="4">Belongs to the group II decarboxylase family. Sphingosine-1-phosphate lyase subfamily.</text>
</comment>
<keyword evidence="6" id="KW-0032">Aminotransferase</keyword>
<dbReference type="PANTHER" id="PTHR42735">
    <property type="match status" value="1"/>
</dbReference>
<evidence type="ECO:0000313" key="7">
    <source>
        <dbReference type="Proteomes" id="UP001501170"/>
    </source>
</evidence>
<dbReference type="Gene3D" id="3.90.1150.10">
    <property type="entry name" value="Aspartate Aminotransferase, domain 1"/>
    <property type="match status" value="1"/>
</dbReference>
<dbReference type="SUPFAM" id="SSF53383">
    <property type="entry name" value="PLP-dependent transferases"/>
    <property type="match status" value="1"/>
</dbReference>
<organism evidence="6 7">
    <name type="scientific">Gordonia cholesterolivorans</name>
    <dbReference type="NCBI Taxonomy" id="559625"/>
    <lineage>
        <taxon>Bacteria</taxon>
        <taxon>Bacillati</taxon>
        <taxon>Actinomycetota</taxon>
        <taxon>Actinomycetes</taxon>
        <taxon>Mycobacteriales</taxon>
        <taxon>Gordoniaceae</taxon>
        <taxon>Gordonia</taxon>
    </lineage>
</organism>
<dbReference type="GO" id="GO:0008483">
    <property type="term" value="F:transaminase activity"/>
    <property type="evidence" value="ECO:0007669"/>
    <property type="project" value="UniProtKB-KW"/>
</dbReference>
<keyword evidence="7" id="KW-1185">Reference proteome</keyword>
<keyword evidence="2 5" id="KW-0663">Pyridoxal phosphate</keyword>
<gene>
    <name evidence="6" type="ORF">GCM10009855_29760</name>
</gene>
<dbReference type="Proteomes" id="UP001501170">
    <property type="component" value="Unassembled WGS sequence"/>
</dbReference>
<keyword evidence="3 5" id="KW-0456">Lyase</keyword>
<name>A0ABP5UTV6_9ACTN</name>
<dbReference type="InterPro" id="IPR015424">
    <property type="entry name" value="PyrdxlP-dep_Trfase"/>
</dbReference>
<dbReference type="Gene3D" id="3.40.640.10">
    <property type="entry name" value="Type I PLP-dependent aspartate aminotransferase-like (Major domain)"/>
    <property type="match status" value="1"/>
</dbReference>
<evidence type="ECO:0000256" key="5">
    <source>
        <dbReference type="RuleBase" id="RU000382"/>
    </source>
</evidence>
<dbReference type="RefSeq" id="WP_006896547.1">
    <property type="nucleotide sequence ID" value="NZ_BAAARB010000018.1"/>
</dbReference>
<dbReference type="Pfam" id="PF00282">
    <property type="entry name" value="Pyridoxal_deC"/>
    <property type="match status" value="1"/>
</dbReference>
<evidence type="ECO:0000256" key="3">
    <source>
        <dbReference type="ARBA" id="ARBA00023239"/>
    </source>
</evidence>
<keyword evidence="6" id="KW-0808">Transferase</keyword>
<comment type="caution">
    <text evidence="6">The sequence shown here is derived from an EMBL/GenBank/DDBJ whole genome shotgun (WGS) entry which is preliminary data.</text>
</comment>
<accession>A0ABP5UTV6</accession>
<dbReference type="InterPro" id="IPR002129">
    <property type="entry name" value="PyrdxlP-dep_de-COase"/>
</dbReference>
<dbReference type="InterPro" id="IPR015422">
    <property type="entry name" value="PyrdxlP-dep_Trfase_small"/>
</dbReference>
<proteinExistence type="inferred from homology"/>
<evidence type="ECO:0000256" key="2">
    <source>
        <dbReference type="ARBA" id="ARBA00022898"/>
    </source>
</evidence>
<sequence>MTSRDPDEVLARLRRLRESDAPTHGGRILSYVYDSGLGVLDRLAADAAELVRPVNGLDPTVFGSVAAMERDLIEFSRSAFGSPDAVGTVTSGGTESCLLAVAAARRTSGLPRGHGNVVAPSTAHAAFDKAAELLGVDLRRVPVDPDSTRPSAADVAAHVDDETFLLVASAPNYPTGTMDPIAEFGELALERGLPLHVDACLGGFALAWWPEPSDPWDLSVPGVTSLSADFHKYGYAPKGASILLHTDRDRHRAGYFATADWPGYPVVNPTLLGSRSATGTAAAWAITQFLGPEGFAGLVGDIAAARTVLLEQVCAIDGLRVVGDPFGPVFAVAADHASARPIDPHRWADEVHARGFTLQAQPRYRQSDGSELAASTHLTITPVTRTVAAELSAAMVDAATAARALPPIDAPGPLRELAAAFESGAVTVEDAVGLDSAATEAVLIGAGIDPHSDPARSEEALDIGAVIAAIDLLPRPVTAKMLIEFLAAFTNPPPAGTGTTVRAR</sequence>